<sequence>MENINNIIDKKYKYTSLEYIDEEDIKDAKVIYQDETSILLYKELDETIQLFWAADSKEGFMTGLNNLEILVDENKISGKKVHIKFIPEEFISFLEKKGFRVIAEFVDFWNRDIKVISIDEHDTSNIRRLKEDEYSIAGQVTRNCIGYSRGFTGEDDEWIKEWNESSNSFIFAAEMEGKIAGICCVNLYGFESDKGIVLWIREVAVDPQYQGKGIGRLLLTYAIKWGKQNGAKRSFLACDVENHRGINLYESLGYVRAEGRGEIRMEKLL</sequence>
<dbReference type="PROSITE" id="PS51186">
    <property type="entry name" value="GNAT"/>
    <property type="match status" value="1"/>
</dbReference>
<dbReference type="RefSeq" id="WP_256310734.1">
    <property type="nucleotide sequence ID" value="NZ_JANGAC010000003.1"/>
</dbReference>
<dbReference type="Gene3D" id="3.40.630.30">
    <property type="match status" value="1"/>
</dbReference>
<keyword evidence="3" id="KW-1185">Reference proteome</keyword>
<dbReference type="InterPro" id="IPR000182">
    <property type="entry name" value="GNAT_dom"/>
</dbReference>
<gene>
    <name evidence="2" type="ORF">NE686_05325</name>
</gene>
<dbReference type="PANTHER" id="PTHR43072:SF60">
    <property type="entry name" value="L-2,4-DIAMINOBUTYRIC ACID ACETYLTRANSFERASE"/>
    <property type="match status" value="1"/>
</dbReference>
<dbReference type="EMBL" id="JANGAC010000003">
    <property type="protein sequence ID" value="MCQ4922496.1"/>
    <property type="molecule type" value="Genomic_DNA"/>
</dbReference>
<evidence type="ECO:0000313" key="2">
    <source>
        <dbReference type="EMBL" id="MCQ4922496.1"/>
    </source>
</evidence>
<dbReference type="SUPFAM" id="SSF55729">
    <property type="entry name" value="Acyl-CoA N-acyltransferases (Nat)"/>
    <property type="match status" value="1"/>
</dbReference>
<dbReference type="Proteomes" id="UP001524478">
    <property type="component" value="Unassembled WGS sequence"/>
</dbReference>
<dbReference type="PANTHER" id="PTHR43072">
    <property type="entry name" value="N-ACETYLTRANSFERASE"/>
    <property type="match status" value="1"/>
</dbReference>
<protein>
    <submittedName>
        <fullName evidence="2">GNAT family N-acetyltransferase</fullName>
    </submittedName>
</protein>
<evidence type="ECO:0000259" key="1">
    <source>
        <dbReference type="PROSITE" id="PS51186"/>
    </source>
</evidence>
<dbReference type="InterPro" id="IPR016181">
    <property type="entry name" value="Acyl_CoA_acyltransferase"/>
</dbReference>
<comment type="caution">
    <text evidence="2">The sequence shown here is derived from an EMBL/GenBank/DDBJ whole genome shotgun (WGS) entry which is preliminary data.</text>
</comment>
<reference evidence="2 3" key="1">
    <citation type="submission" date="2022-06" db="EMBL/GenBank/DDBJ databases">
        <title>Isolation of gut microbiota from human fecal samples.</title>
        <authorList>
            <person name="Pamer E.G."/>
            <person name="Barat B."/>
            <person name="Waligurski E."/>
            <person name="Medina S."/>
            <person name="Paddock L."/>
            <person name="Mostad J."/>
        </authorList>
    </citation>
    <scope>NUCLEOTIDE SEQUENCE [LARGE SCALE GENOMIC DNA]</scope>
    <source>
        <strain evidence="2 3">DFI.7.95</strain>
    </source>
</reference>
<dbReference type="Pfam" id="PF00583">
    <property type="entry name" value="Acetyltransf_1"/>
    <property type="match status" value="1"/>
</dbReference>
<proteinExistence type="predicted"/>
<organism evidence="2 3">
    <name type="scientific">Tissierella carlieri</name>
    <dbReference type="NCBI Taxonomy" id="689904"/>
    <lineage>
        <taxon>Bacteria</taxon>
        <taxon>Bacillati</taxon>
        <taxon>Bacillota</taxon>
        <taxon>Tissierellia</taxon>
        <taxon>Tissierellales</taxon>
        <taxon>Tissierellaceae</taxon>
        <taxon>Tissierella</taxon>
    </lineage>
</organism>
<name>A0ABT1S7P5_9FIRM</name>
<feature type="domain" description="N-acetyltransferase" evidence="1">
    <location>
        <begin position="124"/>
        <end position="269"/>
    </location>
</feature>
<dbReference type="CDD" id="cd04301">
    <property type="entry name" value="NAT_SF"/>
    <property type="match status" value="1"/>
</dbReference>
<evidence type="ECO:0000313" key="3">
    <source>
        <dbReference type="Proteomes" id="UP001524478"/>
    </source>
</evidence>
<accession>A0ABT1S7P5</accession>